<dbReference type="Proteomes" id="UP000782241">
    <property type="component" value="Unassembled WGS sequence"/>
</dbReference>
<feature type="region of interest" description="Disordered" evidence="1">
    <location>
        <begin position="1"/>
        <end position="29"/>
    </location>
</feature>
<feature type="compositionally biased region" description="Basic residues" evidence="1">
    <location>
        <begin position="1"/>
        <end position="11"/>
    </location>
</feature>
<dbReference type="AlphaFoldDB" id="A0A9P7KQZ3"/>
<sequence length="340" mass="38910">MAFHQVRKMTSRRGVAPIPLPPRDPTLESQPVPWERQYLVRTFGPGAALEAQQNIRSLAEFKQQPLPNPQLLHTEDDAQELFRLLTKESNFDWREDGSNTGEQTWGPTIIVTAHSAKAKKNIDKAIENLFDVIEDGDLENASDDRVREHFNTHVRSLRLFSADHRLENQTRHWYKDNLNRPQGPKRYTICIILDKETIDSLAAIKFPETLNKDKEVLKDISIKVVDRNWRYPEYARDECGLGSQLTSIYAGTDMLSLELGRFKIDKSQRLGNHVVLVVAYPDIPVLDDTLATFPLATQACSAPYLVMMMTGCNDFYKAVSGEYLYKICEDIKVAQKDFIQ</sequence>
<evidence type="ECO:0000313" key="3">
    <source>
        <dbReference type="Proteomes" id="UP000782241"/>
    </source>
</evidence>
<name>A0A9P7KQZ3_9HYPO</name>
<protein>
    <submittedName>
        <fullName evidence="2">Uncharacterized protein</fullName>
    </submittedName>
</protein>
<comment type="caution">
    <text evidence="2">The sequence shown here is derived from an EMBL/GenBank/DDBJ whole genome shotgun (WGS) entry which is preliminary data.</text>
</comment>
<gene>
    <name evidence="2" type="ORF">KAF25_007663</name>
</gene>
<proteinExistence type="predicted"/>
<reference evidence="2" key="1">
    <citation type="submission" date="2021-04" db="EMBL/GenBank/DDBJ databases">
        <title>Draft genome of Fusarium avenaceum strain F156N33, isolated from an atmospheric sample in Virginia.</title>
        <authorList>
            <person name="Yang S."/>
            <person name="Vinatzer B.A."/>
            <person name="Coleman J."/>
        </authorList>
    </citation>
    <scope>NUCLEOTIDE SEQUENCE</scope>
    <source>
        <strain evidence="2">F156N33</strain>
    </source>
</reference>
<keyword evidence="3" id="KW-1185">Reference proteome</keyword>
<evidence type="ECO:0000256" key="1">
    <source>
        <dbReference type="SAM" id="MobiDB-lite"/>
    </source>
</evidence>
<organism evidence="2 3">
    <name type="scientific">Fusarium avenaceum</name>
    <dbReference type="NCBI Taxonomy" id="40199"/>
    <lineage>
        <taxon>Eukaryota</taxon>
        <taxon>Fungi</taxon>
        <taxon>Dikarya</taxon>
        <taxon>Ascomycota</taxon>
        <taxon>Pezizomycotina</taxon>
        <taxon>Sordariomycetes</taxon>
        <taxon>Hypocreomycetidae</taxon>
        <taxon>Hypocreales</taxon>
        <taxon>Nectriaceae</taxon>
        <taxon>Fusarium</taxon>
        <taxon>Fusarium tricinctum species complex</taxon>
    </lineage>
</organism>
<accession>A0A9P7KQZ3</accession>
<evidence type="ECO:0000313" key="2">
    <source>
        <dbReference type="EMBL" id="KAG5657630.1"/>
    </source>
</evidence>
<dbReference type="EMBL" id="JAGPUO010000016">
    <property type="protein sequence ID" value="KAG5657630.1"/>
    <property type="molecule type" value="Genomic_DNA"/>
</dbReference>